<dbReference type="EMBL" id="CP101118">
    <property type="protein sequence ID" value="WZF87961.1"/>
    <property type="molecule type" value="Genomic_DNA"/>
</dbReference>
<name>A0ABZ2VZN9_9GAMM</name>
<dbReference type="PROSITE" id="PS51127">
    <property type="entry name" value="BIG1"/>
    <property type="match status" value="1"/>
</dbReference>
<dbReference type="InterPro" id="IPR008964">
    <property type="entry name" value="Invasin/intimin_cell_adhesion"/>
</dbReference>
<dbReference type="Gene3D" id="2.60.40.10">
    <property type="entry name" value="Immunoglobulins"/>
    <property type="match status" value="3"/>
</dbReference>
<feature type="region of interest" description="Disordered" evidence="2">
    <location>
        <begin position="533"/>
        <end position="555"/>
    </location>
</feature>
<organism evidence="5 6">
    <name type="scientific">Marinobacter metalliresistant</name>
    <dbReference type="NCBI Taxonomy" id="2961995"/>
    <lineage>
        <taxon>Bacteria</taxon>
        <taxon>Pseudomonadati</taxon>
        <taxon>Pseudomonadota</taxon>
        <taxon>Gammaproteobacteria</taxon>
        <taxon>Pseudomonadales</taxon>
        <taxon>Marinobacteraceae</taxon>
        <taxon>Marinobacter</taxon>
    </lineage>
</organism>
<evidence type="ECO:0000256" key="2">
    <source>
        <dbReference type="SAM" id="MobiDB-lite"/>
    </source>
</evidence>
<dbReference type="InterPro" id="IPR013783">
    <property type="entry name" value="Ig-like_fold"/>
</dbReference>
<feature type="compositionally biased region" description="Polar residues" evidence="2">
    <location>
        <begin position="620"/>
        <end position="630"/>
    </location>
</feature>
<reference evidence="5 6" key="1">
    <citation type="submission" date="2022-07" db="EMBL/GenBank/DDBJ databases">
        <title>A copper resistant bacterium isolated from sediment samples of deep sea hydrothermal areas.</title>
        <authorList>
            <person name="Zeng X."/>
        </authorList>
    </citation>
    <scope>NUCLEOTIDE SEQUENCE [LARGE SCALE GENOMIC DNA]</scope>
    <source>
        <strain evidence="6">CuT 6</strain>
    </source>
</reference>
<evidence type="ECO:0000313" key="6">
    <source>
        <dbReference type="Proteomes" id="UP001475781"/>
    </source>
</evidence>
<dbReference type="SUPFAM" id="SSF49373">
    <property type="entry name" value="Invasin/intimin cell-adhesion fragments"/>
    <property type="match status" value="3"/>
</dbReference>
<evidence type="ECO:0000259" key="4">
    <source>
        <dbReference type="PROSITE" id="PS51127"/>
    </source>
</evidence>
<dbReference type="InterPro" id="IPR003344">
    <property type="entry name" value="Big_1_dom"/>
</dbReference>
<gene>
    <name evidence="5" type="ORF">NLK58_16765</name>
</gene>
<dbReference type="Pfam" id="PF02369">
    <property type="entry name" value="Big_1"/>
    <property type="match status" value="2"/>
</dbReference>
<feature type="region of interest" description="Disordered" evidence="2">
    <location>
        <begin position="604"/>
        <end position="630"/>
    </location>
</feature>
<sequence length="630" mass="63747">MSGKLFVRVTALLLTLVLVACGGDSGSGSLSGVGGNSGGTGESGDVTETAAVGTIQLINESPQIATDGSDSSSITAIVKDTDGRVMSDINVGFAADNNGTVLVQTEVTGANGQASAQVSAGGDPRNRTINVTVTAGDVSRTTSISATGTSISITGPSSIVAGASATYVARLVDADNDPIVGESIEVSTELGNQISNVASFATALDGTVKFDLVAQSGGSESITVTAYGGASLVSAERVVTISPDQFSFTTPVPDTEIELNATQSLEVEWLSNGEAVADGSSVVFETTRGVFTQSGSSTATVTTIGGTATVEISSTNVGPASVTARSNTANGPSAQRTFEFVSTTPTQLNLQADKTQIGQNESAVILATVRDANNNLVKNATVNFALDDVTGGSLSAGSGETNSQGQTQITYTSSSVSSSLDGITVSATVPNTAISESLSLTVGGQALRINIGTGNEIVESGLTLYKQPWTAIVTDANGNASTNRSVQVSVVPVRYFKGAYVKPSENAPWVASYSVADGCASEDINNNGILDEADVDENGNGTLEPDPSATVPLSLTTGPDGTVTFDLTYLKSECSWIEVDLVATTSVQGTESQAKRRFTLSCTAEDLEASSPPGGGNSPYGTASSCANPN</sequence>
<evidence type="ECO:0000256" key="3">
    <source>
        <dbReference type="SAM" id="SignalP"/>
    </source>
</evidence>
<feature type="signal peptide" evidence="3">
    <location>
        <begin position="1"/>
        <end position="22"/>
    </location>
</feature>
<dbReference type="PROSITE" id="PS51257">
    <property type="entry name" value="PROKAR_LIPOPROTEIN"/>
    <property type="match status" value="1"/>
</dbReference>
<feature type="domain" description="Big-1" evidence="4">
    <location>
        <begin position="347"/>
        <end position="442"/>
    </location>
</feature>
<evidence type="ECO:0000313" key="5">
    <source>
        <dbReference type="EMBL" id="WZF87961.1"/>
    </source>
</evidence>
<evidence type="ECO:0000256" key="1">
    <source>
        <dbReference type="ARBA" id="ARBA00010116"/>
    </source>
</evidence>
<comment type="similarity">
    <text evidence="1">Belongs to the intimin/invasin family.</text>
</comment>
<keyword evidence="3" id="KW-0732">Signal</keyword>
<feature type="chain" id="PRO_5046096063" evidence="3">
    <location>
        <begin position="23"/>
        <end position="630"/>
    </location>
</feature>
<keyword evidence="6" id="KW-1185">Reference proteome</keyword>
<proteinExistence type="inferred from homology"/>
<dbReference type="RefSeq" id="WP_341581367.1">
    <property type="nucleotide sequence ID" value="NZ_CP101118.1"/>
</dbReference>
<dbReference type="Proteomes" id="UP001475781">
    <property type="component" value="Chromosome"/>
</dbReference>
<protein>
    <submittedName>
        <fullName evidence="5">Ig-like domain-containing protein</fullName>
    </submittedName>
</protein>
<accession>A0ABZ2VZN9</accession>
<dbReference type="SMART" id="SM00634">
    <property type="entry name" value="BID_1"/>
    <property type="match status" value="2"/>
</dbReference>